<feature type="region of interest" description="Disordered" evidence="1">
    <location>
        <begin position="197"/>
        <end position="237"/>
    </location>
</feature>
<protein>
    <submittedName>
        <fullName evidence="2">Uncharacterized protein</fullName>
    </submittedName>
</protein>
<feature type="region of interest" description="Disordered" evidence="1">
    <location>
        <begin position="162"/>
        <end position="182"/>
    </location>
</feature>
<dbReference type="OrthoDB" id="2693463at2759"/>
<dbReference type="Proteomes" id="UP000683000">
    <property type="component" value="Unassembled WGS sequence"/>
</dbReference>
<evidence type="ECO:0000313" key="3">
    <source>
        <dbReference type="Proteomes" id="UP000683000"/>
    </source>
</evidence>
<feature type="region of interest" description="Disordered" evidence="1">
    <location>
        <begin position="1"/>
        <end position="137"/>
    </location>
</feature>
<accession>A0A8I3A6B4</accession>
<gene>
    <name evidence="2" type="ORF">JVT61DRAFT_6986</name>
</gene>
<feature type="compositionally biased region" description="Basic and acidic residues" evidence="1">
    <location>
        <begin position="29"/>
        <end position="46"/>
    </location>
</feature>
<dbReference type="EMBL" id="JAGFBS010000024">
    <property type="protein sequence ID" value="KAG6372946.1"/>
    <property type="molecule type" value="Genomic_DNA"/>
</dbReference>
<reference evidence="2" key="1">
    <citation type="submission" date="2021-03" db="EMBL/GenBank/DDBJ databases">
        <title>Evolutionary innovations through gain and loss of genes in the ectomycorrhizal Boletales.</title>
        <authorList>
            <person name="Wu G."/>
            <person name="Miyauchi S."/>
            <person name="Morin E."/>
            <person name="Yang Z.-L."/>
            <person name="Xu J."/>
            <person name="Martin F.M."/>
        </authorList>
    </citation>
    <scope>NUCLEOTIDE SEQUENCE</scope>
    <source>
        <strain evidence="2">BR01</strain>
    </source>
</reference>
<sequence>MSRPDPSQATWRPTCMNAGKGGYLSQLRKTSEAIEQPQHERVKDPFDNEPINHLAPALHHPRKKRTKKQRAKLTSRELHRKQPQATTFVGRQPLEEYERDCSHHRTKDNTVTCTGKGGIRPNQNSRNNSRDKETQMDIDNHHEHHTEDRDHNRRMDVNAHGSLLNVDDQQIKVPRSNGSHMRGADAIREWNCEDQMDTTDDLAPQGNARVQPSHHRPQHAPSQQSQPSQNTAGDTLQPRCHISNAQHLQGCVLPSRPLSRSNSNEVNENTHHNSSAQVNAV</sequence>
<keyword evidence="3" id="KW-1185">Reference proteome</keyword>
<dbReference type="AlphaFoldDB" id="A0A8I3A6B4"/>
<feature type="compositionally biased region" description="Low complexity" evidence="1">
    <location>
        <begin position="219"/>
        <end position="229"/>
    </location>
</feature>
<comment type="caution">
    <text evidence="2">The sequence shown here is derived from an EMBL/GenBank/DDBJ whole genome shotgun (WGS) entry which is preliminary data.</text>
</comment>
<feature type="compositionally biased region" description="Polar residues" evidence="1">
    <location>
        <begin position="1"/>
        <end position="11"/>
    </location>
</feature>
<feature type="region of interest" description="Disordered" evidence="1">
    <location>
        <begin position="253"/>
        <end position="281"/>
    </location>
</feature>
<name>A0A8I3A6B4_9AGAM</name>
<evidence type="ECO:0000256" key="1">
    <source>
        <dbReference type="SAM" id="MobiDB-lite"/>
    </source>
</evidence>
<feature type="compositionally biased region" description="Basic and acidic residues" evidence="1">
    <location>
        <begin position="128"/>
        <end position="137"/>
    </location>
</feature>
<evidence type="ECO:0000313" key="2">
    <source>
        <dbReference type="EMBL" id="KAG6372946.1"/>
    </source>
</evidence>
<organism evidence="2 3">
    <name type="scientific">Boletus reticuloceps</name>
    <dbReference type="NCBI Taxonomy" id="495285"/>
    <lineage>
        <taxon>Eukaryota</taxon>
        <taxon>Fungi</taxon>
        <taxon>Dikarya</taxon>
        <taxon>Basidiomycota</taxon>
        <taxon>Agaricomycotina</taxon>
        <taxon>Agaricomycetes</taxon>
        <taxon>Agaricomycetidae</taxon>
        <taxon>Boletales</taxon>
        <taxon>Boletineae</taxon>
        <taxon>Boletaceae</taxon>
        <taxon>Boletoideae</taxon>
        <taxon>Boletus</taxon>
    </lineage>
</organism>
<proteinExistence type="predicted"/>
<feature type="compositionally biased region" description="Basic and acidic residues" evidence="1">
    <location>
        <begin position="93"/>
        <end position="103"/>
    </location>
</feature>
<feature type="compositionally biased region" description="Basic residues" evidence="1">
    <location>
        <begin position="59"/>
        <end position="82"/>
    </location>
</feature>
<feature type="compositionally biased region" description="Polar residues" evidence="1">
    <location>
        <begin position="258"/>
        <end position="281"/>
    </location>
</feature>